<keyword evidence="3" id="KW-0966">Cell projection</keyword>
<comment type="caution">
    <text evidence="7">The sequence shown here is derived from an EMBL/GenBank/DDBJ whole genome shotgun (WGS) entry which is preliminary data.</text>
</comment>
<evidence type="ECO:0000256" key="3">
    <source>
        <dbReference type="ARBA" id="ARBA00023273"/>
    </source>
</evidence>
<dbReference type="Proteomes" id="UP001189429">
    <property type="component" value="Unassembled WGS sequence"/>
</dbReference>
<protein>
    <recommendedName>
        <fullName evidence="9">Intraflagellar transport protein 80 homolog</fullName>
    </recommendedName>
</protein>
<dbReference type="InterPro" id="IPR036322">
    <property type="entry name" value="WD40_repeat_dom_sf"/>
</dbReference>
<dbReference type="PANTHER" id="PTHR24098:SF0">
    <property type="entry name" value="OUTER SEGMENT 5"/>
    <property type="match status" value="1"/>
</dbReference>
<gene>
    <name evidence="7" type="ORF">PCOR1329_LOCUS65471</name>
</gene>
<reference evidence="7" key="1">
    <citation type="submission" date="2023-10" db="EMBL/GenBank/DDBJ databases">
        <authorList>
            <person name="Chen Y."/>
            <person name="Shah S."/>
            <person name="Dougan E. K."/>
            <person name="Thang M."/>
            <person name="Chan C."/>
        </authorList>
    </citation>
    <scope>NUCLEOTIDE SEQUENCE [LARGE SCALE GENOMIC DNA]</scope>
</reference>
<dbReference type="InterPro" id="IPR001680">
    <property type="entry name" value="WD40_rpt"/>
</dbReference>
<dbReference type="PROSITE" id="PS50082">
    <property type="entry name" value="WD_REPEATS_2"/>
    <property type="match status" value="2"/>
</dbReference>
<dbReference type="PROSITE" id="PS50294">
    <property type="entry name" value="WD_REPEATS_REGION"/>
    <property type="match status" value="1"/>
</dbReference>
<evidence type="ECO:0000259" key="5">
    <source>
        <dbReference type="Pfam" id="PF23335"/>
    </source>
</evidence>
<dbReference type="InterPro" id="IPR056456">
    <property type="entry name" value="Beta-prop_IFT80_2nd"/>
</dbReference>
<feature type="repeat" description="WD" evidence="4">
    <location>
        <begin position="181"/>
        <end position="213"/>
    </location>
</feature>
<dbReference type="PANTHER" id="PTHR24098">
    <property type="entry name" value="OUTER SEGMENT 5"/>
    <property type="match status" value="1"/>
</dbReference>
<name>A0ABN9WCX3_9DINO</name>
<dbReference type="Pfam" id="PF23387">
    <property type="entry name" value="TPR_IFT80_172"/>
    <property type="match status" value="1"/>
</dbReference>
<keyword evidence="8" id="KW-1185">Reference proteome</keyword>
<organism evidence="7 8">
    <name type="scientific">Prorocentrum cordatum</name>
    <dbReference type="NCBI Taxonomy" id="2364126"/>
    <lineage>
        <taxon>Eukaryota</taxon>
        <taxon>Sar</taxon>
        <taxon>Alveolata</taxon>
        <taxon>Dinophyceae</taxon>
        <taxon>Prorocentrales</taxon>
        <taxon>Prorocentraceae</taxon>
        <taxon>Prorocentrum</taxon>
    </lineage>
</organism>
<evidence type="ECO:0008006" key="9">
    <source>
        <dbReference type="Google" id="ProtNLM"/>
    </source>
</evidence>
<evidence type="ECO:0000256" key="4">
    <source>
        <dbReference type="PROSITE-ProRule" id="PRU00221"/>
    </source>
</evidence>
<dbReference type="EMBL" id="CAUYUJ010018389">
    <property type="protein sequence ID" value="CAK0883207.1"/>
    <property type="molecule type" value="Genomic_DNA"/>
</dbReference>
<keyword evidence="4" id="KW-0853">WD repeat</keyword>
<dbReference type="InterPro" id="IPR015943">
    <property type="entry name" value="WD40/YVTN_repeat-like_dom_sf"/>
</dbReference>
<dbReference type="InterPro" id="IPR056157">
    <property type="entry name" value="TPR_IFT80_172_dom"/>
</dbReference>
<evidence type="ECO:0000256" key="2">
    <source>
        <dbReference type="ARBA" id="ARBA00023069"/>
    </source>
</evidence>
<dbReference type="Gene3D" id="2.130.10.10">
    <property type="entry name" value="YVTN repeat-like/Quinoprotein amine dehydrogenase"/>
    <property type="match status" value="2"/>
</dbReference>
<dbReference type="SMART" id="SM00320">
    <property type="entry name" value="WD40"/>
    <property type="match status" value="7"/>
</dbReference>
<proteinExistence type="predicted"/>
<feature type="repeat" description="WD" evidence="4">
    <location>
        <begin position="99"/>
        <end position="131"/>
    </location>
</feature>
<feature type="domain" description="IFT80 second beta-propeller" evidence="5">
    <location>
        <begin position="297"/>
        <end position="580"/>
    </location>
</feature>
<dbReference type="Pfam" id="PF00400">
    <property type="entry name" value="WD40"/>
    <property type="match status" value="3"/>
</dbReference>
<dbReference type="Pfam" id="PF23335">
    <property type="entry name" value="Beta-prop_IFT80_2nd"/>
    <property type="match status" value="1"/>
</dbReference>
<comment type="subcellular location">
    <subcellularLocation>
        <location evidence="1">Cell projection</location>
        <location evidence="1">Cilium</location>
    </subcellularLocation>
</comment>
<evidence type="ECO:0000256" key="1">
    <source>
        <dbReference type="ARBA" id="ARBA00004138"/>
    </source>
</evidence>
<dbReference type="SUPFAM" id="SSF50978">
    <property type="entry name" value="WD40 repeat-like"/>
    <property type="match status" value="2"/>
</dbReference>
<sequence length="764" mass="85683">MRLKIGLEEEHRKHTSIVTAVGYYKTAKQYEVLSCSDDQSVWKWHVEGAPISKLCNLDSYCTAMAWLPNNRGPDNTFALGCADGTFRLMSDAGREEKKVDAHRGALISVKWSFDGSAIATAGEDGSVKVWSRSGMLRSTLTQMPQAVYSVVWSPDCESLLFACGSKIHLKSIQAGQKQVEWKAHDGIVLQLDWSFVNNTILSAGEDCRYKIWDSYGRLLFNSAPLDHVVTSVAWSPTGKHFAVGSYNLVKLCDRTGWSYCRASPETGSIFAISWCNDGTQFACGCGNGSVVLASLVDRTISWQNTDVTLDESNSITVHDVLSETREDLGDFRDRVTDMSLAYGALVVTTNTQCFIYQQSNWNTPHVEDLKEPPTLIVQCPSHFALVDATAIKVISYEGRVMSTIAFSGLRTEFLNHQTLSICKDAVALCDPSSPKQIRVFDVYTGRPIGQPLQHKLDIVRISLSQMGSGSDRKIAILDKNKDLYLTKAMQADRTEKLGSMADSFMWGDSTDMLIALMDDKLAIFIYPAVCFVDKDLLPKTLETKICTDAGKHAQIVAFTGSQCTIRKADGADLVMTTMPYPQLLYQHYEKGQWEQAVRLCRYVKSPKLWASLAAMAIQSRSLETVEIALAAIEEVDKLQFVSHIGRLPDEVLRSAELALFCKRPEEALNILKQNKRIYRAIKMNIRLHRWNDALELALKHQTHVDTVLAYRQQHLEQMKHVETNEQFQSWSQQIAVNWEDIKMKIKNEKDIELRNANADGADQP</sequence>
<evidence type="ECO:0000259" key="6">
    <source>
        <dbReference type="Pfam" id="PF23387"/>
    </source>
</evidence>
<evidence type="ECO:0000313" key="8">
    <source>
        <dbReference type="Proteomes" id="UP001189429"/>
    </source>
</evidence>
<dbReference type="Gene3D" id="1.25.40.470">
    <property type="match status" value="1"/>
</dbReference>
<feature type="domain" description="IFT80/172/WDR35 TPR" evidence="6">
    <location>
        <begin position="608"/>
        <end position="752"/>
    </location>
</feature>
<accession>A0ABN9WCX3</accession>
<evidence type="ECO:0000313" key="7">
    <source>
        <dbReference type="EMBL" id="CAK0883207.1"/>
    </source>
</evidence>
<keyword evidence="2" id="KW-0969">Cilium</keyword>